<gene>
    <name evidence="1" type="ORF">MHBO_005223</name>
</gene>
<keyword evidence="2" id="KW-1185">Reference proteome</keyword>
<protein>
    <submittedName>
        <fullName evidence="1">Uncharacterized protein</fullName>
    </submittedName>
</protein>
<sequence>MKGNAPSDGFARLYLYNHSIDPFNPTGYLLDKNGQPMAVERHYKNGQELGILDIIGVVNAKGLQEFTVHVVDSFTNDIIQLTDRTEGATGLMIQAITSEEKTGHGLLQFENDTSQNIEFSSHYLGVDRMSLDWINSRPEAPVA</sequence>
<organism evidence="1 2">
    <name type="scientific">Bonamia ostreae</name>
    <dbReference type="NCBI Taxonomy" id="126728"/>
    <lineage>
        <taxon>Eukaryota</taxon>
        <taxon>Sar</taxon>
        <taxon>Rhizaria</taxon>
        <taxon>Endomyxa</taxon>
        <taxon>Ascetosporea</taxon>
        <taxon>Haplosporida</taxon>
        <taxon>Bonamia</taxon>
    </lineage>
</organism>
<name>A0ABV2AWM4_9EUKA</name>
<dbReference type="Proteomes" id="UP001439008">
    <property type="component" value="Unassembled WGS sequence"/>
</dbReference>
<reference evidence="1 2" key="1">
    <citation type="journal article" date="2024" name="BMC Biol.">
        <title>Comparative genomics of Ascetosporea gives new insight into the evolutionary basis for animal parasitism in Rhizaria.</title>
        <authorList>
            <person name="Hiltunen Thoren M."/>
            <person name="Onut-Brannstrom I."/>
            <person name="Alfjorden A."/>
            <person name="Peckova H."/>
            <person name="Swords F."/>
            <person name="Hooper C."/>
            <person name="Holzer A.S."/>
            <person name="Bass D."/>
            <person name="Burki F."/>
        </authorList>
    </citation>
    <scope>NUCLEOTIDE SEQUENCE [LARGE SCALE GENOMIC DNA]</scope>
    <source>
        <strain evidence="1">20-A016</strain>
    </source>
</reference>
<proteinExistence type="predicted"/>
<accession>A0ABV2AWM4</accession>
<dbReference type="EMBL" id="JBDODL010007213">
    <property type="protein sequence ID" value="MES1923618.1"/>
    <property type="molecule type" value="Genomic_DNA"/>
</dbReference>
<feature type="non-terminal residue" evidence="1">
    <location>
        <position position="143"/>
    </location>
</feature>
<comment type="caution">
    <text evidence="1">The sequence shown here is derived from an EMBL/GenBank/DDBJ whole genome shotgun (WGS) entry which is preliminary data.</text>
</comment>
<evidence type="ECO:0000313" key="2">
    <source>
        <dbReference type="Proteomes" id="UP001439008"/>
    </source>
</evidence>
<evidence type="ECO:0000313" key="1">
    <source>
        <dbReference type="EMBL" id="MES1923618.1"/>
    </source>
</evidence>